<evidence type="ECO:0000256" key="5">
    <source>
        <dbReference type="SAM" id="SignalP"/>
    </source>
</evidence>
<sequence>MTNTSTFLMQVAALMGLLTAFVACQDGASKTLTTDTMATETKTNTSTTAQASDFYGFQMKTLDGKSVDFSQYKGRKVLLVNTASECGFTPQYAELQQLHEQLGNEVVVLGFPANNFGGQEPGSNEEIASFCQKNYGVSFPMFEKVSVVGQDKHPLYVWLQQHSPNQEEPSWNFCKYLVNEEGQVVAFFPSKAKPMGEELLAAIRQ</sequence>
<keyword evidence="2 4" id="KW-0575">Peroxidase</keyword>
<accession>A0ABP8LGJ5</accession>
<comment type="similarity">
    <text evidence="1 4">Belongs to the glutathione peroxidase family.</text>
</comment>
<dbReference type="Pfam" id="PF00255">
    <property type="entry name" value="GSHPx"/>
    <property type="match status" value="1"/>
</dbReference>
<dbReference type="Proteomes" id="UP001500552">
    <property type="component" value="Unassembled WGS sequence"/>
</dbReference>
<dbReference type="PANTHER" id="PTHR11592">
    <property type="entry name" value="GLUTATHIONE PEROXIDASE"/>
    <property type="match status" value="1"/>
</dbReference>
<dbReference type="InterPro" id="IPR036249">
    <property type="entry name" value="Thioredoxin-like_sf"/>
</dbReference>
<organism evidence="6 7">
    <name type="scientific">Pontibacter saemangeumensis</name>
    <dbReference type="NCBI Taxonomy" id="1084525"/>
    <lineage>
        <taxon>Bacteria</taxon>
        <taxon>Pseudomonadati</taxon>
        <taxon>Bacteroidota</taxon>
        <taxon>Cytophagia</taxon>
        <taxon>Cytophagales</taxon>
        <taxon>Hymenobacteraceae</taxon>
        <taxon>Pontibacter</taxon>
    </lineage>
</organism>
<keyword evidence="7" id="KW-1185">Reference proteome</keyword>
<feature type="signal peptide" evidence="5">
    <location>
        <begin position="1"/>
        <end position="25"/>
    </location>
</feature>
<keyword evidence="5" id="KW-0732">Signal</keyword>
<dbReference type="GO" id="GO:0004601">
    <property type="term" value="F:peroxidase activity"/>
    <property type="evidence" value="ECO:0007669"/>
    <property type="project" value="UniProtKB-KW"/>
</dbReference>
<dbReference type="PRINTS" id="PR01011">
    <property type="entry name" value="GLUTPROXDASE"/>
</dbReference>
<feature type="chain" id="PRO_5045790479" description="Glutathione peroxidase" evidence="5">
    <location>
        <begin position="26"/>
        <end position="205"/>
    </location>
</feature>
<proteinExistence type="inferred from homology"/>
<dbReference type="PROSITE" id="PS00460">
    <property type="entry name" value="GLUTATHIONE_PEROXID_1"/>
    <property type="match status" value="1"/>
</dbReference>
<name>A0ABP8LGJ5_9BACT</name>
<evidence type="ECO:0000256" key="4">
    <source>
        <dbReference type="RuleBase" id="RU000499"/>
    </source>
</evidence>
<dbReference type="PANTHER" id="PTHR11592:SF78">
    <property type="entry name" value="GLUTATHIONE PEROXIDASE"/>
    <property type="match status" value="1"/>
</dbReference>
<comment type="caution">
    <text evidence="6">The sequence shown here is derived from an EMBL/GenBank/DDBJ whole genome shotgun (WGS) entry which is preliminary data.</text>
</comment>
<reference evidence="7" key="1">
    <citation type="journal article" date="2019" name="Int. J. Syst. Evol. Microbiol.">
        <title>The Global Catalogue of Microorganisms (GCM) 10K type strain sequencing project: providing services to taxonomists for standard genome sequencing and annotation.</title>
        <authorList>
            <consortium name="The Broad Institute Genomics Platform"/>
            <consortium name="The Broad Institute Genome Sequencing Center for Infectious Disease"/>
            <person name="Wu L."/>
            <person name="Ma J."/>
        </authorList>
    </citation>
    <scope>NUCLEOTIDE SEQUENCE [LARGE SCALE GENOMIC DNA]</scope>
    <source>
        <strain evidence="7">JCM 17926</strain>
    </source>
</reference>
<gene>
    <name evidence="6" type="ORF">GCM10023188_12780</name>
</gene>
<evidence type="ECO:0000313" key="6">
    <source>
        <dbReference type="EMBL" id="GAA4428518.1"/>
    </source>
</evidence>
<dbReference type="SUPFAM" id="SSF52833">
    <property type="entry name" value="Thioredoxin-like"/>
    <property type="match status" value="1"/>
</dbReference>
<dbReference type="InterPro" id="IPR029759">
    <property type="entry name" value="GPX_AS"/>
</dbReference>
<dbReference type="PROSITE" id="PS51355">
    <property type="entry name" value="GLUTATHIONE_PEROXID_3"/>
    <property type="match status" value="1"/>
</dbReference>
<evidence type="ECO:0000313" key="7">
    <source>
        <dbReference type="Proteomes" id="UP001500552"/>
    </source>
</evidence>
<evidence type="ECO:0000256" key="3">
    <source>
        <dbReference type="ARBA" id="ARBA00023002"/>
    </source>
</evidence>
<dbReference type="EMBL" id="BAABHC010000005">
    <property type="protein sequence ID" value="GAA4428518.1"/>
    <property type="molecule type" value="Genomic_DNA"/>
</dbReference>
<dbReference type="CDD" id="cd00340">
    <property type="entry name" value="GSH_Peroxidase"/>
    <property type="match status" value="1"/>
</dbReference>
<keyword evidence="3 4" id="KW-0560">Oxidoreductase</keyword>
<dbReference type="InterPro" id="IPR000889">
    <property type="entry name" value="Glutathione_peroxidase"/>
</dbReference>
<evidence type="ECO:0000256" key="1">
    <source>
        <dbReference type="ARBA" id="ARBA00006926"/>
    </source>
</evidence>
<dbReference type="Gene3D" id="3.40.30.10">
    <property type="entry name" value="Glutaredoxin"/>
    <property type="match status" value="1"/>
</dbReference>
<evidence type="ECO:0000256" key="2">
    <source>
        <dbReference type="ARBA" id="ARBA00022559"/>
    </source>
</evidence>
<protein>
    <recommendedName>
        <fullName evidence="4">Glutathione peroxidase</fullName>
    </recommendedName>
</protein>